<dbReference type="InterPro" id="IPR003879">
    <property type="entry name" value="Butyrophylin_SPRY"/>
</dbReference>
<feature type="domain" description="B30.2/SPRY" evidence="7">
    <location>
        <begin position="244"/>
        <end position="438"/>
    </location>
</feature>
<dbReference type="InterPro" id="IPR013083">
    <property type="entry name" value="Znf_RING/FYVE/PHD"/>
</dbReference>
<reference evidence="8" key="3">
    <citation type="submission" date="2025-09" db="UniProtKB">
        <authorList>
            <consortium name="Ensembl"/>
        </authorList>
    </citation>
    <scope>IDENTIFICATION</scope>
</reference>
<dbReference type="InterPro" id="IPR001841">
    <property type="entry name" value="Znf_RING"/>
</dbReference>
<accession>A0A8C5HD55</accession>
<dbReference type="InterPro" id="IPR017907">
    <property type="entry name" value="Znf_RING_CS"/>
</dbReference>
<evidence type="ECO:0000256" key="3">
    <source>
        <dbReference type="ARBA" id="ARBA00022833"/>
    </source>
</evidence>
<dbReference type="Gene3D" id="3.30.40.10">
    <property type="entry name" value="Zinc/RING finger domain, C3HC4 (zinc finger)"/>
    <property type="match status" value="2"/>
</dbReference>
<evidence type="ECO:0000313" key="9">
    <source>
        <dbReference type="Proteomes" id="UP000694680"/>
    </source>
</evidence>
<dbReference type="PRINTS" id="PR01407">
    <property type="entry name" value="BUTYPHLNCDUF"/>
</dbReference>
<reference evidence="8" key="1">
    <citation type="submission" date="2020-06" db="EMBL/GenBank/DDBJ databases">
        <authorList>
            <consortium name="Wellcome Sanger Institute Data Sharing"/>
        </authorList>
    </citation>
    <scope>NUCLEOTIDE SEQUENCE [LARGE SCALE GENOMIC DNA]</scope>
</reference>
<evidence type="ECO:0000256" key="4">
    <source>
        <dbReference type="PROSITE-ProRule" id="PRU00175"/>
    </source>
</evidence>
<sequence length="457" mass="51492">MGHIFSQRFDGVDQTEVTEDQQCDTPPRMSGRKRKADEDFGNCFMKRNRVSKEDYLCPICMDVFTEPVSTPCGHNFCKSCFTTYLGTGGRCTCPLCNQNFSIQPQMKVNSFIHDVVSQFRRESEQQASSPEVQQMIQEKPEKMKECVDMPAASCGLSRDHLLCHLCHKLLNEPVSTPCGHNFCKSCIITQWDASVQCSCPICNQMFSIQHQMKVNTLIRDVVSQFRRKSKNQAASPKVQQKIQKRRQKMKEMKMKRLRQSAVDVTFDPLTAHHLLRLSDDGKQVYCSDEGKILPDGPERFSSRVCVLGKQSFSSGQFYFEVEVTGKTGWILGVANESITRKGLFPITTEEGYWVVWLSGGTQFKAGTVLPVRFQPKSVHEKVGVFVDYNKGVVSFYDVDTAALIYSFFDCSFTNKLYPFFGPCLRGNDGGKNSAPMIICPVNQHVNQAHAEGGRGGC</sequence>
<proteinExistence type="predicted"/>
<dbReference type="SMART" id="SM00184">
    <property type="entry name" value="RING"/>
    <property type="match status" value="2"/>
</dbReference>
<reference evidence="8" key="2">
    <citation type="submission" date="2025-08" db="UniProtKB">
        <authorList>
            <consortium name="Ensembl"/>
        </authorList>
    </citation>
    <scope>IDENTIFICATION</scope>
</reference>
<dbReference type="InterPro" id="IPR027370">
    <property type="entry name" value="Znf-RING_euk"/>
</dbReference>
<dbReference type="SMART" id="SM00589">
    <property type="entry name" value="PRY"/>
    <property type="match status" value="1"/>
</dbReference>
<organism evidence="8 9">
    <name type="scientific">Gouania willdenowi</name>
    <name type="common">Blunt-snouted clingfish</name>
    <name type="synonym">Lepadogaster willdenowi</name>
    <dbReference type="NCBI Taxonomy" id="441366"/>
    <lineage>
        <taxon>Eukaryota</taxon>
        <taxon>Metazoa</taxon>
        <taxon>Chordata</taxon>
        <taxon>Craniata</taxon>
        <taxon>Vertebrata</taxon>
        <taxon>Euteleostomi</taxon>
        <taxon>Actinopterygii</taxon>
        <taxon>Neopterygii</taxon>
        <taxon>Teleostei</taxon>
        <taxon>Neoteleostei</taxon>
        <taxon>Acanthomorphata</taxon>
        <taxon>Ovalentaria</taxon>
        <taxon>Blenniimorphae</taxon>
        <taxon>Blenniiformes</taxon>
        <taxon>Gobiesocoidei</taxon>
        <taxon>Gobiesocidae</taxon>
        <taxon>Gobiesocinae</taxon>
        <taxon>Gouania</taxon>
    </lineage>
</organism>
<dbReference type="SUPFAM" id="SSF49899">
    <property type="entry name" value="Concanavalin A-like lectins/glucanases"/>
    <property type="match status" value="1"/>
</dbReference>
<dbReference type="PROSITE" id="PS50089">
    <property type="entry name" value="ZF_RING_2"/>
    <property type="match status" value="2"/>
</dbReference>
<dbReference type="Gene3D" id="2.60.120.920">
    <property type="match status" value="1"/>
</dbReference>
<dbReference type="AlphaFoldDB" id="A0A8C5HD55"/>
<dbReference type="FunFam" id="2.60.120.920:FF:000004">
    <property type="entry name" value="Butyrophilin subfamily 1 member A1"/>
    <property type="match status" value="1"/>
</dbReference>
<dbReference type="CDD" id="cd13733">
    <property type="entry name" value="SPRY_PRY_C-I_1"/>
    <property type="match status" value="1"/>
</dbReference>
<dbReference type="InterPro" id="IPR001870">
    <property type="entry name" value="B30.2/SPRY"/>
</dbReference>
<dbReference type="InterPro" id="IPR050143">
    <property type="entry name" value="TRIM/RBCC"/>
</dbReference>
<name>A0A8C5HD55_GOUWI</name>
<keyword evidence="1" id="KW-0479">Metal-binding</keyword>
<evidence type="ECO:0000259" key="6">
    <source>
        <dbReference type="PROSITE" id="PS50089"/>
    </source>
</evidence>
<dbReference type="PROSITE" id="PS00518">
    <property type="entry name" value="ZF_RING_1"/>
    <property type="match status" value="1"/>
</dbReference>
<dbReference type="SUPFAM" id="SSF57850">
    <property type="entry name" value="RING/U-box"/>
    <property type="match status" value="2"/>
</dbReference>
<dbReference type="SMART" id="SM00449">
    <property type="entry name" value="SPRY"/>
    <property type="match status" value="1"/>
</dbReference>
<dbReference type="RefSeq" id="XP_028309326.1">
    <property type="nucleotide sequence ID" value="XM_028453525.1"/>
</dbReference>
<dbReference type="Proteomes" id="UP000694680">
    <property type="component" value="Chromosome 7"/>
</dbReference>
<dbReference type="InterPro" id="IPR043136">
    <property type="entry name" value="B30.2/SPRY_sf"/>
</dbReference>
<evidence type="ECO:0000313" key="8">
    <source>
        <dbReference type="Ensembl" id="ENSGWIP00000043039.1"/>
    </source>
</evidence>
<protein>
    <submittedName>
        <fullName evidence="8">E3 ubiquitin-protein ligase TRIM21-like</fullName>
    </submittedName>
</protein>
<feature type="domain" description="RING-type" evidence="6">
    <location>
        <begin position="57"/>
        <end position="97"/>
    </location>
</feature>
<feature type="region of interest" description="Disordered" evidence="5">
    <location>
        <begin position="1"/>
        <end position="35"/>
    </location>
</feature>
<keyword evidence="3" id="KW-0862">Zinc</keyword>
<dbReference type="InterPro" id="IPR003877">
    <property type="entry name" value="SPRY_dom"/>
</dbReference>
<dbReference type="PANTHER" id="PTHR24103">
    <property type="entry name" value="E3 UBIQUITIN-PROTEIN LIGASE TRIM"/>
    <property type="match status" value="1"/>
</dbReference>
<keyword evidence="9" id="KW-1185">Reference proteome</keyword>
<dbReference type="InterPro" id="IPR006574">
    <property type="entry name" value="PRY"/>
</dbReference>
<evidence type="ECO:0000256" key="2">
    <source>
        <dbReference type="ARBA" id="ARBA00022771"/>
    </source>
</evidence>
<keyword evidence="2 4" id="KW-0863">Zinc-finger</keyword>
<evidence type="ECO:0000256" key="1">
    <source>
        <dbReference type="ARBA" id="ARBA00022723"/>
    </source>
</evidence>
<evidence type="ECO:0000256" key="5">
    <source>
        <dbReference type="SAM" id="MobiDB-lite"/>
    </source>
</evidence>
<dbReference type="Pfam" id="PF13765">
    <property type="entry name" value="PRY"/>
    <property type="match status" value="1"/>
</dbReference>
<dbReference type="PROSITE" id="PS50188">
    <property type="entry name" value="B302_SPRY"/>
    <property type="match status" value="1"/>
</dbReference>
<dbReference type="Ensembl" id="ENSGWIT00000046683.1">
    <property type="protein sequence ID" value="ENSGWIP00000043039.1"/>
    <property type="gene ID" value="ENSGWIG00000021528.1"/>
</dbReference>
<dbReference type="OrthoDB" id="6105938at2759"/>
<gene>
    <name evidence="8" type="primary">LOC114467330</name>
</gene>
<dbReference type="Pfam" id="PF13445">
    <property type="entry name" value="zf-RING_UBOX"/>
    <property type="match status" value="2"/>
</dbReference>
<dbReference type="GeneID" id="114467330"/>
<dbReference type="RefSeq" id="XP_028309325.1">
    <property type="nucleotide sequence ID" value="XM_028453524.1"/>
</dbReference>
<feature type="domain" description="RING-type" evidence="6">
    <location>
        <begin position="163"/>
        <end position="203"/>
    </location>
</feature>
<dbReference type="Pfam" id="PF00622">
    <property type="entry name" value="SPRY"/>
    <property type="match status" value="1"/>
</dbReference>
<dbReference type="GO" id="GO:0008270">
    <property type="term" value="F:zinc ion binding"/>
    <property type="evidence" value="ECO:0007669"/>
    <property type="project" value="UniProtKB-KW"/>
</dbReference>
<dbReference type="InterPro" id="IPR013320">
    <property type="entry name" value="ConA-like_dom_sf"/>
</dbReference>
<evidence type="ECO:0000259" key="7">
    <source>
        <dbReference type="PROSITE" id="PS50188"/>
    </source>
</evidence>